<reference evidence="2" key="1">
    <citation type="submission" date="2023-03" db="EMBL/GenBank/DDBJ databases">
        <title>Massive genome expansion in bonnet fungi (Mycena s.s.) driven by repeated elements and novel gene families across ecological guilds.</title>
        <authorList>
            <consortium name="Lawrence Berkeley National Laboratory"/>
            <person name="Harder C.B."/>
            <person name="Miyauchi S."/>
            <person name="Viragh M."/>
            <person name="Kuo A."/>
            <person name="Thoen E."/>
            <person name="Andreopoulos B."/>
            <person name="Lu D."/>
            <person name="Skrede I."/>
            <person name="Drula E."/>
            <person name="Henrissat B."/>
            <person name="Morin E."/>
            <person name="Kohler A."/>
            <person name="Barry K."/>
            <person name="LaButti K."/>
            <person name="Morin E."/>
            <person name="Salamov A."/>
            <person name="Lipzen A."/>
            <person name="Mereny Z."/>
            <person name="Hegedus B."/>
            <person name="Baldrian P."/>
            <person name="Stursova M."/>
            <person name="Weitz H."/>
            <person name="Taylor A."/>
            <person name="Grigoriev I.V."/>
            <person name="Nagy L.G."/>
            <person name="Martin F."/>
            <person name="Kauserud H."/>
        </authorList>
    </citation>
    <scope>NUCLEOTIDE SEQUENCE</scope>
    <source>
        <strain evidence="2">CBHHK002</strain>
    </source>
</reference>
<organism evidence="2 3">
    <name type="scientific">Mycena albidolilacea</name>
    <dbReference type="NCBI Taxonomy" id="1033008"/>
    <lineage>
        <taxon>Eukaryota</taxon>
        <taxon>Fungi</taxon>
        <taxon>Dikarya</taxon>
        <taxon>Basidiomycota</taxon>
        <taxon>Agaricomycotina</taxon>
        <taxon>Agaricomycetes</taxon>
        <taxon>Agaricomycetidae</taxon>
        <taxon>Agaricales</taxon>
        <taxon>Marasmiineae</taxon>
        <taxon>Mycenaceae</taxon>
        <taxon>Mycena</taxon>
    </lineage>
</organism>
<dbReference type="Proteomes" id="UP001218218">
    <property type="component" value="Unassembled WGS sequence"/>
</dbReference>
<protein>
    <submittedName>
        <fullName evidence="2">Uncharacterized protein</fullName>
    </submittedName>
</protein>
<proteinExistence type="predicted"/>
<dbReference type="AlphaFoldDB" id="A0AAD7AKS4"/>
<feature type="region of interest" description="Disordered" evidence="1">
    <location>
        <begin position="1"/>
        <end position="122"/>
    </location>
</feature>
<sequence length="559" mass="58843">MNRPRPSVLQLFDPLSIRDTQSPDSDKENSSPCSDFFPQTHVQHPSPVRLTRRLIEVGDVTVDAGGGDDSGGEEDDEEDENDTIGRHPPSSPRTPLADVTFDRERTPMRSKTYRRKPNAGEVAVPSPALDNYAFAAVIDAVNASGATFGDSHAAPPVVISPPEEDDSSPNGSTDTVSASLATLSLATPTGSLITDTTMAFPTPSEPSPSLLAPSIQPPPQVMSSFSLDCSSADLQSSFALHMNMNSETSFDLLNDRISFLGHNDEESFDMEKELGPISEQDDLQETGGADTFSFLCVSNIIVGENFEFLVKTSIESEPCLVTPSADVETPEPPSDSTPRSRSPLVQLADATQESLDTVPGASAIPVQPPTVSALTPVFVPPVQYSSPIPVLSTTLPEPPALVPALKIVKRLRPETTTAPQVTVKPGAVDNLPLPDRKPPAGNCVPADRASTVPPAGRYVMEGPGPWRVPVSGSDKDREKVANAPNQRKLGAGTALSGPRRVPLPSAAPIPAPAPVPAPAATKALPQSQTTASLKRPLRAVPPNGSTSGLPRPCGDRAPP</sequence>
<keyword evidence="3" id="KW-1185">Reference proteome</keyword>
<dbReference type="EMBL" id="JARIHO010000005">
    <property type="protein sequence ID" value="KAJ7361485.1"/>
    <property type="molecule type" value="Genomic_DNA"/>
</dbReference>
<name>A0AAD7AKS4_9AGAR</name>
<evidence type="ECO:0000313" key="2">
    <source>
        <dbReference type="EMBL" id="KAJ7361485.1"/>
    </source>
</evidence>
<evidence type="ECO:0000256" key="1">
    <source>
        <dbReference type="SAM" id="MobiDB-lite"/>
    </source>
</evidence>
<feature type="region of interest" description="Disordered" evidence="1">
    <location>
        <begin position="322"/>
        <end position="344"/>
    </location>
</feature>
<gene>
    <name evidence="2" type="ORF">DFH08DRAFT_375714</name>
</gene>
<accession>A0AAD7AKS4</accession>
<comment type="caution">
    <text evidence="2">The sequence shown here is derived from an EMBL/GenBank/DDBJ whole genome shotgun (WGS) entry which is preliminary data.</text>
</comment>
<feature type="region of interest" description="Disordered" evidence="1">
    <location>
        <begin position="454"/>
        <end position="559"/>
    </location>
</feature>
<feature type="compositionally biased region" description="Pro residues" evidence="1">
    <location>
        <begin position="505"/>
        <end position="517"/>
    </location>
</feature>
<feature type="region of interest" description="Disordered" evidence="1">
    <location>
        <begin position="154"/>
        <end position="175"/>
    </location>
</feature>
<feature type="compositionally biased region" description="Acidic residues" evidence="1">
    <location>
        <begin position="70"/>
        <end position="82"/>
    </location>
</feature>
<evidence type="ECO:0000313" key="3">
    <source>
        <dbReference type="Proteomes" id="UP001218218"/>
    </source>
</evidence>